<dbReference type="STRING" id="168384.SAMN05660368_03068"/>
<dbReference type="EMBL" id="ACCL02000025">
    <property type="protein sequence ID" value="EET58769.1"/>
    <property type="molecule type" value="Genomic_DNA"/>
</dbReference>
<sequence length="341" mass="39002">MDSVQLRFSCSEKEAEGESIEQALSEFFSNYESGIHVAVICLQTDDAVEHWLSQNEVLEDWDDGGSVAVKDPSNPTKERKFIYICVKNGTTTASELVDALKKIESICSSYLAGRECFGLVSCMAGIASAIDDIRKIFTADYAQKLSDSLTINSEDVPEIRILVFLPQECYETFKNEECYFPKQLEYVVNAATFRQVVEERNTLEKTLNEKDREIEELKEELDKKEQEIKNTNDVIMEVMNYVNNTKELLEKIERKLSSRDKEKATNIREAANGGAERQSKSKADIEKDEERHDYEPENLPKAEAREGQHYKHGERGMKGNPHEEKGSSYDSSLYRQEDDVR</sequence>
<gene>
    <name evidence="2" type="ORF">BRYFOR_09228</name>
</gene>
<proteinExistence type="predicted"/>
<evidence type="ECO:0000313" key="2">
    <source>
        <dbReference type="EMBL" id="EET58769.1"/>
    </source>
</evidence>
<organism evidence="2 3">
    <name type="scientific">Marvinbryantia formatexigens DSM 14469</name>
    <dbReference type="NCBI Taxonomy" id="478749"/>
    <lineage>
        <taxon>Bacteria</taxon>
        <taxon>Bacillati</taxon>
        <taxon>Bacillota</taxon>
        <taxon>Clostridia</taxon>
        <taxon>Lachnospirales</taxon>
        <taxon>Lachnospiraceae</taxon>
        <taxon>Marvinbryantia</taxon>
    </lineage>
</organism>
<dbReference type="Proteomes" id="UP000005561">
    <property type="component" value="Unassembled WGS sequence"/>
</dbReference>
<feature type="compositionally biased region" description="Basic and acidic residues" evidence="1">
    <location>
        <begin position="256"/>
        <end position="266"/>
    </location>
</feature>
<keyword evidence="3" id="KW-1185">Reference proteome</keyword>
<evidence type="ECO:0000256" key="1">
    <source>
        <dbReference type="SAM" id="MobiDB-lite"/>
    </source>
</evidence>
<dbReference type="AlphaFoldDB" id="C6LKN2"/>
<feature type="compositionally biased region" description="Basic and acidic residues" evidence="1">
    <location>
        <begin position="277"/>
        <end position="327"/>
    </location>
</feature>
<name>C6LKN2_9FIRM</name>
<reference evidence="2" key="1">
    <citation type="submission" date="2009-07" db="EMBL/GenBank/DDBJ databases">
        <authorList>
            <person name="Weinstock G."/>
            <person name="Sodergren E."/>
            <person name="Clifton S."/>
            <person name="Fulton L."/>
            <person name="Fulton B."/>
            <person name="Courtney L."/>
            <person name="Fronick C."/>
            <person name="Harrison M."/>
            <person name="Strong C."/>
            <person name="Farmer C."/>
            <person name="Delahaunty K."/>
            <person name="Markovic C."/>
            <person name="Hall O."/>
            <person name="Minx P."/>
            <person name="Tomlinson C."/>
            <person name="Mitreva M."/>
            <person name="Nelson J."/>
            <person name="Hou S."/>
            <person name="Wollam A."/>
            <person name="Pepin K.H."/>
            <person name="Johnson M."/>
            <person name="Bhonagiri V."/>
            <person name="Nash W.E."/>
            <person name="Warren W."/>
            <person name="Chinwalla A."/>
            <person name="Mardis E.R."/>
            <person name="Wilson R.K."/>
        </authorList>
    </citation>
    <scope>NUCLEOTIDE SEQUENCE [LARGE SCALE GENOMIC DNA]</scope>
    <source>
        <strain evidence="2">DSM 14469</strain>
    </source>
</reference>
<comment type="caution">
    <text evidence="2">The sequence shown here is derived from an EMBL/GenBank/DDBJ whole genome shotgun (WGS) entry which is preliminary data.</text>
</comment>
<accession>C6LKN2</accession>
<evidence type="ECO:0000313" key="3">
    <source>
        <dbReference type="Proteomes" id="UP000005561"/>
    </source>
</evidence>
<feature type="region of interest" description="Disordered" evidence="1">
    <location>
        <begin position="256"/>
        <end position="341"/>
    </location>
</feature>
<protein>
    <submittedName>
        <fullName evidence="2">Uncharacterized protein</fullName>
    </submittedName>
</protein>